<feature type="region of interest" description="Disordered" evidence="1">
    <location>
        <begin position="147"/>
        <end position="193"/>
    </location>
</feature>
<dbReference type="OrthoDB" id="10046062at2759"/>
<feature type="compositionally biased region" description="Polar residues" evidence="1">
    <location>
        <begin position="476"/>
        <end position="496"/>
    </location>
</feature>
<feature type="region of interest" description="Disordered" evidence="1">
    <location>
        <begin position="579"/>
        <end position="622"/>
    </location>
</feature>
<evidence type="ECO:0000313" key="2">
    <source>
        <dbReference type="EMBL" id="CAB3371270.1"/>
    </source>
</evidence>
<feature type="compositionally biased region" description="Low complexity" evidence="1">
    <location>
        <begin position="224"/>
        <end position="240"/>
    </location>
</feature>
<accession>A0A8S1CTN0</accession>
<gene>
    <name evidence="2" type="ORF">CLODIP_2_CD02324</name>
</gene>
<feature type="compositionally biased region" description="Acidic residues" evidence="1">
    <location>
        <begin position="386"/>
        <end position="411"/>
    </location>
</feature>
<dbReference type="Proteomes" id="UP000494165">
    <property type="component" value="Unassembled WGS sequence"/>
</dbReference>
<protein>
    <submittedName>
        <fullName evidence="2">Uncharacterized protein</fullName>
    </submittedName>
</protein>
<feature type="region of interest" description="Disordered" evidence="1">
    <location>
        <begin position="804"/>
        <end position="825"/>
    </location>
</feature>
<evidence type="ECO:0000313" key="3">
    <source>
        <dbReference type="Proteomes" id="UP000494165"/>
    </source>
</evidence>
<dbReference type="EMBL" id="CADEPI010000059">
    <property type="protein sequence ID" value="CAB3371270.1"/>
    <property type="molecule type" value="Genomic_DNA"/>
</dbReference>
<name>A0A8S1CTN0_9INSE</name>
<feature type="region of interest" description="Disordered" evidence="1">
    <location>
        <begin position="729"/>
        <end position="791"/>
    </location>
</feature>
<evidence type="ECO:0000256" key="1">
    <source>
        <dbReference type="SAM" id="MobiDB-lite"/>
    </source>
</evidence>
<feature type="compositionally biased region" description="Low complexity" evidence="1">
    <location>
        <begin position="332"/>
        <end position="344"/>
    </location>
</feature>
<sequence>MDYTSVLLATAAANADRACNVPQPRKTPYSRVANAASMQLTAFGFRRRAAPDMASAPTAAPVSASSYHCSPNHVPPTPPTEPKPKNPVANRFGFQLSPRATAVLNNINAQIVSPERIDGNCNPVSSTEHYEQAPLLEENNRSTLAVTAPAQKPPPTSQLPKPKLVKSRLPGPKASGSKPGLKQPTAGKKNGAAIAKPVVVKPVLRPQSTKSAKTEANIMVANQSSDSSPGSGKSASSGIGTLSVTDDSPTDLRIERYELRAPTAISEDLDEEERQEKACIDENSSEKAPPAFPIPAWSETAADEVSSTGSYSEGIEEQQIEFPDNVTDKSADSLVSSISSTSSELNDKKKKKKSGSSLSQLSNGSDDNFLIDDEIADQPGLTFDDNNYDDTEYIEDDDEHEEEQGDGEETDAQYNKDDTTFMGEITLNGDEQTYNIEESVANEETPPQDLSTLVQDAPPSIQVGCEEGGREAQASPVRTVNSTPRRMRSNSTGTLSPCESITSDDLMLDFEESSRNVSISQLAELGCGINGSDEIINKWNVMLGSVTSLNSLGGGRIPRRVATTPNGVANATRLPTALQRCGGQAPAHQTPPSLRSRASSNSEVGRQSYNSPLRPPRSSVSSVDGEWLANQNILHDIRSLKTDLLKLKRTLQDADVRNPFDSSLSISGLYYNLANSDGFEKEDHHPSVSTEEDNVDLRRQVIFLKQQLSDKDRTISLLQQQMTKYCGIDSSPENAAEKTNVATQTERIRPVSMGSTMAHSVPADGSGPLVSTSTENLKQHKSGVDGPKLQKPLFVLNNNHHLHSKGASKEALNGIPIPQQRRVNS</sequence>
<feature type="region of interest" description="Disordered" evidence="1">
    <location>
        <begin position="220"/>
        <end position="414"/>
    </location>
</feature>
<keyword evidence="3" id="KW-1185">Reference proteome</keyword>
<feature type="compositionally biased region" description="Basic and acidic residues" evidence="1">
    <location>
        <begin position="250"/>
        <end position="259"/>
    </location>
</feature>
<reference evidence="2 3" key="1">
    <citation type="submission" date="2020-04" db="EMBL/GenBank/DDBJ databases">
        <authorList>
            <person name="Alioto T."/>
            <person name="Alioto T."/>
            <person name="Gomez Garrido J."/>
        </authorList>
    </citation>
    <scope>NUCLEOTIDE SEQUENCE [LARGE SCALE GENOMIC DNA]</scope>
</reference>
<feature type="compositionally biased region" description="Low complexity" evidence="1">
    <location>
        <begin position="355"/>
        <end position="368"/>
    </location>
</feature>
<proteinExistence type="predicted"/>
<feature type="compositionally biased region" description="Polar residues" evidence="1">
    <location>
        <begin position="590"/>
        <end position="610"/>
    </location>
</feature>
<dbReference type="AlphaFoldDB" id="A0A8S1CTN0"/>
<comment type="caution">
    <text evidence="2">The sequence shown here is derived from an EMBL/GenBank/DDBJ whole genome shotgun (WGS) entry which is preliminary data.</text>
</comment>
<organism evidence="2 3">
    <name type="scientific">Cloeon dipterum</name>
    <dbReference type="NCBI Taxonomy" id="197152"/>
    <lineage>
        <taxon>Eukaryota</taxon>
        <taxon>Metazoa</taxon>
        <taxon>Ecdysozoa</taxon>
        <taxon>Arthropoda</taxon>
        <taxon>Hexapoda</taxon>
        <taxon>Insecta</taxon>
        <taxon>Pterygota</taxon>
        <taxon>Palaeoptera</taxon>
        <taxon>Ephemeroptera</taxon>
        <taxon>Pisciforma</taxon>
        <taxon>Baetidae</taxon>
        <taxon>Cloeon</taxon>
    </lineage>
</organism>
<feature type="region of interest" description="Disordered" evidence="1">
    <location>
        <begin position="62"/>
        <end position="87"/>
    </location>
</feature>
<feature type="region of interest" description="Disordered" evidence="1">
    <location>
        <begin position="466"/>
        <end position="496"/>
    </location>
</feature>